<evidence type="ECO:0000259" key="1">
    <source>
        <dbReference type="PROSITE" id="PS50011"/>
    </source>
</evidence>
<dbReference type="SMART" id="SM00220">
    <property type="entry name" value="S_TKc"/>
    <property type="match status" value="1"/>
</dbReference>
<dbReference type="OrthoDB" id="10252171at2759"/>
<dbReference type="PANTHER" id="PTHR44167:SF24">
    <property type="entry name" value="SERINE_THREONINE-PROTEIN KINASE CHK2"/>
    <property type="match status" value="1"/>
</dbReference>
<dbReference type="GO" id="GO:0044773">
    <property type="term" value="P:mitotic DNA damage checkpoint signaling"/>
    <property type="evidence" value="ECO:0007669"/>
    <property type="project" value="TreeGrafter"/>
</dbReference>
<name>A0A2T2N2V4_CORCC</name>
<dbReference type="InterPro" id="IPR011009">
    <property type="entry name" value="Kinase-like_dom_sf"/>
</dbReference>
<accession>A0A2T2N2V4</accession>
<organism evidence="2 3">
    <name type="scientific">Corynespora cassiicola Philippines</name>
    <dbReference type="NCBI Taxonomy" id="1448308"/>
    <lineage>
        <taxon>Eukaryota</taxon>
        <taxon>Fungi</taxon>
        <taxon>Dikarya</taxon>
        <taxon>Ascomycota</taxon>
        <taxon>Pezizomycotina</taxon>
        <taxon>Dothideomycetes</taxon>
        <taxon>Pleosporomycetidae</taxon>
        <taxon>Pleosporales</taxon>
        <taxon>Corynesporascaceae</taxon>
        <taxon>Corynespora</taxon>
    </lineage>
</organism>
<dbReference type="GO" id="GO:0005634">
    <property type="term" value="C:nucleus"/>
    <property type="evidence" value="ECO:0007669"/>
    <property type="project" value="TreeGrafter"/>
</dbReference>
<dbReference type="STRING" id="1448308.A0A2T2N2V4"/>
<dbReference type="EMBL" id="KZ678153">
    <property type="protein sequence ID" value="PSN59785.1"/>
    <property type="molecule type" value="Genomic_DNA"/>
</dbReference>
<protein>
    <submittedName>
        <fullName evidence="2">Kinase-like protein</fullName>
    </submittedName>
</protein>
<reference evidence="2 3" key="1">
    <citation type="journal article" date="2018" name="Front. Microbiol.">
        <title>Genome-Wide Analysis of Corynespora cassiicola Leaf Fall Disease Putative Effectors.</title>
        <authorList>
            <person name="Lopez D."/>
            <person name="Ribeiro S."/>
            <person name="Label P."/>
            <person name="Fumanal B."/>
            <person name="Venisse J.S."/>
            <person name="Kohler A."/>
            <person name="de Oliveira R.R."/>
            <person name="Labutti K."/>
            <person name="Lipzen A."/>
            <person name="Lail K."/>
            <person name="Bauer D."/>
            <person name="Ohm R.A."/>
            <person name="Barry K.W."/>
            <person name="Spatafora J."/>
            <person name="Grigoriev I.V."/>
            <person name="Martin F.M."/>
            <person name="Pujade-Renaud V."/>
        </authorList>
    </citation>
    <scope>NUCLEOTIDE SEQUENCE [LARGE SCALE GENOMIC DNA]</scope>
    <source>
        <strain evidence="2 3">Philippines</strain>
    </source>
</reference>
<dbReference type="InterPro" id="IPR000719">
    <property type="entry name" value="Prot_kinase_dom"/>
</dbReference>
<dbReference type="SUPFAM" id="SSF56112">
    <property type="entry name" value="Protein kinase-like (PK-like)"/>
    <property type="match status" value="1"/>
</dbReference>
<keyword evidence="3" id="KW-1185">Reference proteome</keyword>
<evidence type="ECO:0000313" key="3">
    <source>
        <dbReference type="Proteomes" id="UP000240883"/>
    </source>
</evidence>
<evidence type="ECO:0000313" key="2">
    <source>
        <dbReference type="EMBL" id="PSN59785.1"/>
    </source>
</evidence>
<dbReference type="Pfam" id="PF00069">
    <property type="entry name" value="Pkinase"/>
    <property type="match status" value="1"/>
</dbReference>
<dbReference type="PROSITE" id="PS50011">
    <property type="entry name" value="PROTEIN_KINASE_DOM"/>
    <property type="match status" value="1"/>
</dbReference>
<dbReference type="AlphaFoldDB" id="A0A2T2N2V4"/>
<dbReference type="GO" id="GO:0004674">
    <property type="term" value="F:protein serine/threonine kinase activity"/>
    <property type="evidence" value="ECO:0007669"/>
    <property type="project" value="TreeGrafter"/>
</dbReference>
<keyword evidence="2" id="KW-0418">Kinase</keyword>
<feature type="domain" description="Protein kinase" evidence="1">
    <location>
        <begin position="1"/>
        <end position="293"/>
    </location>
</feature>
<sequence length="305" mass="34178">MASTLVGQSGRVYVQGEVIQRHYKDPKLSIFKAASGDEHFALKRTTKPYFDLSQRIAVDISGSHRLRVHVDYNQDEGILIYTLFKTTPLALLQQDPDFPSEGRKTILRRVGEAIKELHDKDWIHTDVKPNNILQAKKKVTDVALGDFDIAYELKDGEARNTPYAIGNAMWRSPEGQTGRGMTKASDIFSFGLVCIYALGGGELLLIDNYQELVKEGILPEQEILTRHFSYFDQNALKGVAKLAELSVHDQPEIHFDSWGKELGSNAHDIISGMTKIDPGGRLTIGQALDHPWWEEEDDDEEEAGG</sequence>
<dbReference type="Gene3D" id="1.10.510.10">
    <property type="entry name" value="Transferase(Phosphotransferase) domain 1"/>
    <property type="match status" value="1"/>
</dbReference>
<keyword evidence="2" id="KW-0808">Transferase</keyword>
<dbReference type="PANTHER" id="PTHR44167">
    <property type="entry name" value="OVARIAN-SPECIFIC SERINE/THREONINE-PROTEIN KINASE LOK-RELATED"/>
    <property type="match status" value="1"/>
</dbReference>
<dbReference type="GO" id="GO:0005524">
    <property type="term" value="F:ATP binding"/>
    <property type="evidence" value="ECO:0007669"/>
    <property type="project" value="InterPro"/>
</dbReference>
<dbReference type="Proteomes" id="UP000240883">
    <property type="component" value="Unassembled WGS sequence"/>
</dbReference>
<proteinExistence type="predicted"/>
<gene>
    <name evidence="2" type="ORF">BS50DRAFT_614454</name>
</gene>